<dbReference type="HAMAP" id="MF_01895">
    <property type="entry name" value="RNase_R"/>
    <property type="match status" value="1"/>
</dbReference>
<dbReference type="Pfam" id="PF00575">
    <property type="entry name" value="S1"/>
    <property type="match status" value="1"/>
</dbReference>
<keyword evidence="4 8" id="KW-0540">Nuclease</keyword>
<dbReference type="SUPFAM" id="SSF50249">
    <property type="entry name" value="Nucleic acid-binding proteins"/>
    <property type="match status" value="4"/>
</dbReference>
<feature type="region of interest" description="Disordered" evidence="9">
    <location>
        <begin position="1"/>
        <end position="25"/>
    </location>
</feature>
<dbReference type="PANTHER" id="PTHR23355">
    <property type="entry name" value="RIBONUCLEASE"/>
    <property type="match status" value="1"/>
</dbReference>
<accession>A0A3P1BRQ0</accession>
<comment type="similarity">
    <text evidence="8">Belongs to the RNR ribonuclease family. RNase R subfamily.</text>
</comment>
<feature type="domain" description="S1 motif" evidence="10">
    <location>
        <begin position="658"/>
        <end position="750"/>
    </location>
</feature>
<proteinExistence type="inferred from homology"/>
<evidence type="ECO:0000256" key="2">
    <source>
        <dbReference type="ARBA" id="ARBA00004496"/>
    </source>
</evidence>
<evidence type="ECO:0000256" key="8">
    <source>
        <dbReference type="HAMAP-Rule" id="MF_01895"/>
    </source>
</evidence>
<dbReference type="SMART" id="SM00357">
    <property type="entry name" value="CSP"/>
    <property type="match status" value="2"/>
</dbReference>
<evidence type="ECO:0000256" key="7">
    <source>
        <dbReference type="ARBA" id="ARBA00022884"/>
    </source>
</evidence>
<dbReference type="Gene3D" id="2.40.50.140">
    <property type="entry name" value="Nucleic acid-binding proteins"/>
    <property type="match status" value="2"/>
</dbReference>
<keyword evidence="3 8" id="KW-0963">Cytoplasm</keyword>
<name>A0A3P1BRQ0_9BACT</name>
<dbReference type="GO" id="GO:0008859">
    <property type="term" value="F:exoribonuclease II activity"/>
    <property type="evidence" value="ECO:0007669"/>
    <property type="project" value="UniProtKB-UniRule"/>
</dbReference>
<dbReference type="CDD" id="cd04471">
    <property type="entry name" value="S1_RNase_R"/>
    <property type="match status" value="1"/>
</dbReference>
<dbReference type="EMBL" id="RQJO01000008">
    <property type="protein sequence ID" value="RRB03777.1"/>
    <property type="molecule type" value="Genomic_DNA"/>
</dbReference>
<evidence type="ECO:0000256" key="5">
    <source>
        <dbReference type="ARBA" id="ARBA00022801"/>
    </source>
</evidence>
<gene>
    <name evidence="8 11" type="primary">rnr</name>
    <name evidence="11" type="ORF">EHT25_09565</name>
</gene>
<evidence type="ECO:0000256" key="3">
    <source>
        <dbReference type="ARBA" id="ARBA00022490"/>
    </source>
</evidence>
<comment type="catalytic activity">
    <reaction evidence="1 8">
        <text>Exonucleolytic cleavage in the 3'- to 5'-direction to yield nucleoside 5'-phosphates.</text>
        <dbReference type="EC" id="3.1.13.1"/>
    </reaction>
</comment>
<dbReference type="PROSITE" id="PS50126">
    <property type="entry name" value="S1"/>
    <property type="match status" value="1"/>
</dbReference>
<dbReference type="OrthoDB" id="9764149at2"/>
<dbReference type="PANTHER" id="PTHR23355:SF9">
    <property type="entry name" value="DIS3-LIKE EXONUCLEASE 2"/>
    <property type="match status" value="1"/>
</dbReference>
<comment type="function">
    <text evidence="8">3'-5' exoribonuclease that releases 5'-nucleoside monophosphates and is involved in maturation of structured RNAs.</text>
</comment>
<dbReference type="InterPro" id="IPR011805">
    <property type="entry name" value="RNase_R"/>
</dbReference>
<dbReference type="GO" id="GO:0005829">
    <property type="term" value="C:cytosol"/>
    <property type="evidence" value="ECO:0007669"/>
    <property type="project" value="TreeGrafter"/>
</dbReference>
<evidence type="ECO:0000256" key="1">
    <source>
        <dbReference type="ARBA" id="ARBA00001849"/>
    </source>
</evidence>
<dbReference type="Pfam" id="PF08206">
    <property type="entry name" value="OB_RNB"/>
    <property type="match status" value="1"/>
</dbReference>
<evidence type="ECO:0000256" key="9">
    <source>
        <dbReference type="SAM" id="MobiDB-lite"/>
    </source>
</evidence>
<dbReference type="AlphaFoldDB" id="A0A3P1BRQ0"/>
<dbReference type="InterPro" id="IPR040476">
    <property type="entry name" value="CSD2"/>
</dbReference>
<dbReference type="Proteomes" id="UP000271925">
    <property type="component" value="Unassembled WGS sequence"/>
</dbReference>
<keyword evidence="12" id="KW-1185">Reference proteome</keyword>
<evidence type="ECO:0000313" key="12">
    <source>
        <dbReference type="Proteomes" id="UP000271925"/>
    </source>
</evidence>
<feature type="region of interest" description="Disordered" evidence="9">
    <location>
        <begin position="754"/>
        <end position="792"/>
    </location>
</feature>
<keyword evidence="7 8" id="KW-0694">RNA-binding</keyword>
<dbReference type="InterPro" id="IPR012340">
    <property type="entry name" value="NA-bd_OB-fold"/>
</dbReference>
<dbReference type="InterPro" id="IPR022966">
    <property type="entry name" value="RNase_II/R_CS"/>
</dbReference>
<dbReference type="GO" id="GO:0003723">
    <property type="term" value="F:RNA binding"/>
    <property type="evidence" value="ECO:0007669"/>
    <property type="project" value="UniProtKB-UniRule"/>
</dbReference>
<dbReference type="EC" id="3.1.13.1" evidence="8"/>
<reference evidence="11 12" key="1">
    <citation type="submission" date="2018-11" db="EMBL/GenBank/DDBJ databases">
        <authorList>
            <person name="Zhou Z."/>
            <person name="Wang G."/>
        </authorList>
    </citation>
    <scope>NUCLEOTIDE SEQUENCE [LARGE SCALE GENOMIC DNA]</scope>
    <source>
        <strain evidence="11 12">KCTC52004</strain>
    </source>
</reference>
<comment type="subcellular location">
    <subcellularLocation>
        <location evidence="2 8">Cytoplasm</location>
    </subcellularLocation>
</comment>
<dbReference type="InterPro" id="IPR001900">
    <property type="entry name" value="RNase_II/R"/>
</dbReference>
<dbReference type="SMART" id="SM00316">
    <property type="entry name" value="S1"/>
    <property type="match status" value="1"/>
</dbReference>
<organism evidence="11 12">
    <name type="scientific">Larkinella rosea</name>
    <dbReference type="NCBI Taxonomy" id="2025312"/>
    <lineage>
        <taxon>Bacteria</taxon>
        <taxon>Pseudomonadati</taxon>
        <taxon>Bacteroidota</taxon>
        <taxon>Cytophagia</taxon>
        <taxon>Cytophagales</taxon>
        <taxon>Spirosomataceae</taxon>
        <taxon>Larkinella</taxon>
    </lineage>
</organism>
<dbReference type="GO" id="GO:0006402">
    <property type="term" value="P:mRNA catabolic process"/>
    <property type="evidence" value="ECO:0007669"/>
    <property type="project" value="TreeGrafter"/>
</dbReference>
<sequence length="792" mass="90469">MRNNRNKLREQHSRRSPQNRPVPAADSFLDEMKNDIVAFFEINSKDSFSQTDVLENFDVTDRKTKLLTHGLLGELVDESQLTRHPDGTYQFNENDRTIEGTVDHVNPRFAFVGNGDRDTDIYVSTEDLNGAIDGDKVKVTRLSGSSNSGGFSRGSQNRSRRIEGKVVGIVERGRSEIVGRISTWPNYGQVVPDSKKIYEEIYIPKDKLGAAKDGDKVIVKLTRFPDGRQRPEGEVTAVLGQAGQNNTEMHAILAEFGLPVHFPDAVEQQSEAISEKIPEQEISKRRDMRGITTFTIDPDDAKDFDDALSIRHLDNGNYEIGVHIADVTHYIQPGTPLEDEAFKRGTSVYLVDRVVPMLPEKLSNNLCSLRPNEDKLTFSTVFEITPDAKIKKEWFGRTVIHSDRRFAYEEAQDIVDRGQGDYLEELRLLNELAFKFRDERFRHGAINFETVEVKFKLDENGVPLSVYPKIRKDAHKLIEEFMLLANKRVAEFVHGLSRGEHPNVMVYRVHDSPDFEKLKTFATFAGRFGYKLKIDSEKELSKSFNTMMESLEGQPEQNALQQLAIRTMAKARYSTEDIGHFGLSFRRYSHFTSPIRRYPDMMAHRLLQHYLDGGKSVDKEEYEAKCKHSSDRERVAVEAERASIKYKQVEFMNRMDQDQEFNGIITGVTDFGLFVEITETSAEGLVRMTDLGDDFYEFDKDNYRLIGKRNKRIFAFGDAVTVRVKEANLARRSLDLWLVEDKGAVKLSLKNRLTRRENNDGESRAARRSGSAGSQREKAAKTAKSGKERRKR</sequence>
<dbReference type="SMART" id="SM00955">
    <property type="entry name" value="RNB"/>
    <property type="match status" value="1"/>
</dbReference>
<dbReference type="InterPro" id="IPR003029">
    <property type="entry name" value="S1_domain"/>
</dbReference>
<evidence type="ECO:0000313" key="11">
    <source>
        <dbReference type="EMBL" id="RRB03777.1"/>
    </source>
</evidence>
<evidence type="ECO:0000256" key="6">
    <source>
        <dbReference type="ARBA" id="ARBA00022839"/>
    </source>
</evidence>
<dbReference type="InterPro" id="IPR011129">
    <property type="entry name" value="CSD"/>
</dbReference>
<keyword evidence="6 8" id="KW-0269">Exonuclease</keyword>
<dbReference type="RefSeq" id="WP_124873839.1">
    <property type="nucleotide sequence ID" value="NZ_RQJO01000008.1"/>
</dbReference>
<evidence type="ECO:0000259" key="10">
    <source>
        <dbReference type="PROSITE" id="PS50126"/>
    </source>
</evidence>
<dbReference type="InterPro" id="IPR004476">
    <property type="entry name" value="RNase_II/RNase_R"/>
</dbReference>
<dbReference type="NCBIfam" id="TIGR00358">
    <property type="entry name" value="3_prime_RNase"/>
    <property type="match status" value="1"/>
</dbReference>
<dbReference type="Pfam" id="PF17876">
    <property type="entry name" value="CSD2"/>
    <property type="match status" value="1"/>
</dbReference>
<feature type="compositionally biased region" description="Basic and acidic residues" evidence="9">
    <location>
        <begin position="754"/>
        <end position="765"/>
    </location>
</feature>
<dbReference type="Pfam" id="PF00773">
    <property type="entry name" value="RNB"/>
    <property type="match status" value="1"/>
</dbReference>
<comment type="caution">
    <text evidence="11">The sequence shown here is derived from an EMBL/GenBank/DDBJ whole genome shotgun (WGS) entry which is preliminary data.</text>
</comment>
<protein>
    <recommendedName>
        <fullName evidence="8">Ribonuclease R</fullName>
        <shortName evidence="8">RNase R</shortName>
        <ecNumber evidence="8">3.1.13.1</ecNumber>
    </recommendedName>
</protein>
<dbReference type="NCBIfam" id="TIGR02063">
    <property type="entry name" value="RNase_R"/>
    <property type="match status" value="1"/>
</dbReference>
<dbReference type="InterPro" id="IPR013223">
    <property type="entry name" value="RNase_B_OB_dom"/>
</dbReference>
<keyword evidence="5 8" id="KW-0378">Hydrolase</keyword>
<evidence type="ECO:0000256" key="4">
    <source>
        <dbReference type="ARBA" id="ARBA00022722"/>
    </source>
</evidence>
<dbReference type="InterPro" id="IPR050180">
    <property type="entry name" value="RNR_Ribonuclease"/>
</dbReference>
<dbReference type="PROSITE" id="PS01175">
    <property type="entry name" value="RIBONUCLEASE_II"/>
    <property type="match status" value="1"/>
</dbReference>